<keyword evidence="2" id="KW-1185">Reference proteome</keyword>
<dbReference type="EMBL" id="CP059066">
    <property type="protein sequence ID" value="QSQ09755.1"/>
    <property type="molecule type" value="Genomic_DNA"/>
</dbReference>
<sequence>MKFIYNCSNGRYSSVIAASLHLGLIPINEIPDYEKILKLPLLGRSNDTEIGKLEYYGEDSRGNRVYILGRKKSEKIIVNALKGIYQIFGQNPDDLIFINTQRFSNIFIYLGGFLIEHLGLQYVGRSVLLFGIRRSYFKMCNLVERVKKMNGDKK</sequence>
<dbReference type="Proteomes" id="UP000662904">
    <property type="component" value="Chromosome"/>
</dbReference>
<gene>
    <name evidence="1" type="ORF">H0A61_02135</name>
</gene>
<organism evidence="1 2">
    <name type="scientific">Koleobacter methoxysyntrophicus</name>
    <dbReference type="NCBI Taxonomy" id="2751313"/>
    <lineage>
        <taxon>Bacteria</taxon>
        <taxon>Bacillati</taxon>
        <taxon>Bacillota</taxon>
        <taxon>Clostridia</taxon>
        <taxon>Koleobacterales</taxon>
        <taxon>Koleobacteraceae</taxon>
        <taxon>Koleobacter</taxon>
    </lineage>
</organism>
<evidence type="ECO:0000313" key="1">
    <source>
        <dbReference type="EMBL" id="QSQ09755.1"/>
    </source>
</evidence>
<dbReference type="RefSeq" id="WP_206707094.1">
    <property type="nucleotide sequence ID" value="NZ_CP059066.1"/>
</dbReference>
<dbReference type="AlphaFoldDB" id="A0A8A0RMX5"/>
<dbReference type="Pfam" id="PF11385">
    <property type="entry name" value="DUF3189"/>
    <property type="match status" value="1"/>
</dbReference>
<proteinExistence type="predicted"/>
<accession>A0A8A0RMX5</accession>
<evidence type="ECO:0008006" key="3">
    <source>
        <dbReference type="Google" id="ProtNLM"/>
    </source>
</evidence>
<name>A0A8A0RMX5_9FIRM</name>
<reference evidence="1" key="1">
    <citation type="submission" date="2020-07" db="EMBL/GenBank/DDBJ databases">
        <title>Koleobacter methoxysyntrophicus gen. nov., sp. nov., a novel anaerobic bacterium isolated from deep subsurface oil field and proposal of Koleobacterales ord. nov. in the phylum Firmicutes.</title>
        <authorList>
            <person name="Sakamoto S."/>
            <person name="Tamaki H."/>
        </authorList>
    </citation>
    <scope>NUCLEOTIDE SEQUENCE</scope>
    <source>
        <strain evidence="1">NRmbB1</strain>
    </source>
</reference>
<dbReference type="KEGG" id="kme:H0A61_02135"/>
<evidence type="ECO:0000313" key="2">
    <source>
        <dbReference type="Proteomes" id="UP000662904"/>
    </source>
</evidence>
<protein>
    <recommendedName>
        <fullName evidence="3">DUF3189 family protein</fullName>
    </recommendedName>
</protein>
<dbReference type="InterPro" id="IPR021525">
    <property type="entry name" value="DUF3189"/>
</dbReference>